<dbReference type="GO" id="GO:0003676">
    <property type="term" value="F:nucleic acid binding"/>
    <property type="evidence" value="ECO:0007669"/>
    <property type="project" value="InterPro"/>
</dbReference>
<evidence type="ECO:0000256" key="4">
    <source>
        <dbReference type="SAM" id="MobiDB-lite"/>
    </source>
</evidence>
<dbReference type="EMBL" id="QEIN01000063">
    <property type="protein sequence ID" value="RCV59336.1"/>
    <property type="molecule type" value="Genomic_DNA"/>
</dbReference>
<evidence type="ECO:0000259" key="5">
    <source>
        <dbReference type="Pfam" id="PF00929"/>
    </source>
</evidence>
<evidence type="ECO:0000256" key="3">
    <source>
        <dbReference type="ARBA" id="ARBA00022839"/>
    </source>
</evidence>
<dbReference type="PANTHER" id="PTHR30231:SF4">
    <property type="entry name" value="PROTEIN NEN2"/>
    <property type="match status" value="1"/>
</dbReference>
<dbReference type="Pfam" id="PF00929">
    <property type="entry name" value="RNase_T"/>
    <property type="match status" value="1"/>
</dbReference>
<evidence type="ECO:0000256" key="1">
    <source>
        <dbReference type="ARBA" id="ARBA00022722"/>
    </source>
</evidence>
<keyword evidence="7" id="KW-1185">Reference proteome</keyword>
<dbReference type="CDD" id="cd06127">
    <property type="entry name" value="DEDDh"/>
    <property type="match status" value="1"/>
</dbReference>
<protein>
    <recommendedName>
        <fullName evidence="5">Exonuclease domain-containing protein</fullName>
    </recommendedName>
</protein>
<dbReference type="PANTHER" id="PTHR30231">
    <property type="entry name" value="DNA POLYMERASE III SUBUNIT EPSILON"/>
    <property type="match status" value="1"/>
</dbReference>
<keyword evidence="2" id="KW-0378">Hydrolase</keyword>
<keyword evidence="3" id="KW-0269">Exonuclease</keyword>
<feature type="region of interest" description="Disordered" evidence="4">
    <location>
        <begin position="14"/>
        <end position="38"/>
    </location>
</feature>
<name>A0A368T6P0_9ACTN</name>
<accession>A0A368T6P0</accession>
<dbReference type="Gene3D" id="3.30.420.10">
    <property type="entry name" value="Ribonuclease H-like superfamily/Ribonuclease H"/>
    <property type="match status" value="1"/>
</dbReference>
<gene>
    <name evidence="6" type="ORF">DEF24_10215</name>
</gene>
<dbReference type="InterPro" id="IPR012337">
    <property type="entry name" value="RNaseH-like_sf"/>
</dbReference>
<dbReference type="AlphaFoldDB" id="A0A368T6P0"/>
<evidence type="ECO:0000256" key="2">
    <source>
        <dbReference type="ARBA" id="ARBA00022801"/>
    </source>
</evidence>
<feature type="domain" description="Exonuclease" evidence="5">
    <location>
        <begin position="43"/>
        <end position="83"/>
    </location>
</feature>
<evidence type="ECO:0000313" key="6">
    <source>
        <dbReference type="EMBL" id="RCV59336.1"/>
    </source>
</evidence>
<reference evidence="6 7" key="1">
    <citation type="submission" date="2018-04" db="EMBL/GenBank/DDBJ databases">
        <title>Novel actinobacteria from marine sediment.</title>
        <authorList>
            <person name="Ng Z.Y."/>
            <person name="Tan G.Y.A."/>
        </authorList>
    </citation>
    <scope>NUCLEOTIDE SEQUENCE [LARGE SCALE GENOMIC DNA]</scope>
    <source>
        <strain evidence="6 7">TPS81</strain>
    </source>
</reference>
<organism evidence="6 7">
    <name type="scientific">Marinitenerispora sediminis</name>
    <dbReference type="NCBI Taxonomy" id="1931232"/>
    <lineage>
        <taxon>Bacteria</taxon>
        <taxon>Bacillati</taxon>
        <taxon>Actinomycetota</taxon>
        <taxon>Actinomycetes</taxon>
        <taxon>Streptosporangiales</taxon>
        <taxon>Nocardiopsidaceae</taxon>
        <taxon>Marinitenerispora</taxon>
    </lineage>
</organism>
<dbReference type="GO" id="GO:0008408">
    <property type="term" value="F:3'-5' exonuclease activity"/>
    <property type="evidence" value="ECO:0007669"/>
    <property type="project" value="TreeGrafter"/>
</dbReference>
<dbReference type="InterPro" id="IPR013520">
    <property type="entry name" value="Ribonucl_H"/>
</dbReference>
<proteinExistence type="predicted"/>
<comment type="caution">
    <text evidence="6">The sequence shown here is derived from an EMBL/GenBank/DDBJ whole genome shotgun (WGS) entry which is preliminary data.</text>
</comment>
<dbReference type="InterPro" id="IPR036397">
    <property type="entry name" value="RNaseH_sf"/>
</dbReference>
<keyword evidence="1" id="KW-0540">Nuclease</keyword>
<evidence type="ECO:0000313" key="7">
    <source>
        <dbReference type="Proteomes" id="UP000253318"/>
    </source>
</evidence>
<sequence length="255" mass="28519">MTPRRPYRHVLRPPRHQLGRPVARGTGRPSTSPPERGTMTKLVFLDTETTGLNPDLHEPWEIAAIVRSGGRDQEYAWIVRPDLTHADPNALRISQFYERFYNWSGSDGTDCPVGVGNIMMSPDHEDYGDQVTAAQIAHTLAELLNQAVVVGVNPAFDRDMLRPWLRRHGQVWAAHYRTVDVTTLGWGQLTGGPQGYALHTMGIPASSQEVSLMLRVDPAKYERHTALGDARWARDQWDAIARASGLDPEAIEVAW</sequence>
<dbReference type="Proteomes" id="UP000253318">
    <property type="component" value="Unassembled WGS sequence"/>
</dbReference>
<dbReference type="SUPFAM" id="SSF53098">
    <property type="entry name" value="Ribonuclease H-like"/>
    <property type="match status" value="1"/>
</dbReference>
<dbReference type="OrthoDB" id="4762736at2"/>